<dbReference type="EMBL" id="LT629693">
    <property type="protein sequence ID" value="SDI54705.1"/>
    <property type="molecule type" value="Genomic_DNA"/>
</dbReference>
<dbReference type="Proteomes" id="UP000198803">
    <property type="component" value="Chromosome I"/>
</dbReference>
<sequence length="77" mass="8931">MAKLRKNPEDRTPVELERAIMCNKLIREICLHEMRMADATAAEQGRASTPDDHYAAKCSTHDIRQAIYAKFMDEYEM</sequence>
<proteinExistence type="predicted"/>
<name>A0ABY0PJS0_9BRAD</name>
<accession>A0ABY0PJS0</accession>
<gene>
    <name evidence="1" type="ORF">SAMN05444163_3092</name>
</gene>
<organism evidence="1 2">
    <name type="scientific">Bradyrhizobium ottawaense</name>
    <dbReference type="NCBI Taxonomy" id="931866"/>
    <lineage>
        <taxon>Bacteria</taxon>
        <taxon>Pseudomonadati</taxon>
        <taxon>Pseudomonadota</taxon>
        <taxon>Alphaproteobacteria</taxon>
        <taxon>Hyphomicrobiales</taxon>
        <taxon>Nitrobacteraceae</taxon>
        <taxon>Bradyrhizobium</taxon>
    </lineage>
</organism>
<evidence type="ECO:0000313" key="2">
    <source>
        <dbReference type="Proteomes" id="UP000198803"/>
    </source>
</evidence>
<dbReference type="RefSeq" id="WP_074822608.1">
    <property type="nucleotide sequence ID" value="NZ_LT629693.1"/>
</dbReference>
<evidence type="ECO:0000313" key="1">
    <source>
        <dbReference type="EMBL" id="SDI54705.1"/>
    </source>
</evidence>
<reference evidence="1 2" key="1">
    <citation type="submission" date="2016-10" db="EMBL/GenBank/DDBJ databases">
        <authorList>
            <person name="Varghese N."/>
            <person name="Submissions S."/>
        </authorList>
    </citation>
    <scope>NUCLEOTIDE SEQUENCE [LARGE SCALE GENOMIC DNA]</scope>
    <source>
        <strain evidence="1 2">GAS524</strain>
    </source>
</reference>
<protein>
    <submittedName>
        <fullName evidence="1">Uncharacterized protein</fullName>
    </submittedName>
</protein>
<keyword evidence="2" id="KW-1185">Reference proteome</keyword>